<dbReference type="GO" id="GO:0030041">
    <property type="term" value="P:actin filament polymerization"/>
    <property type="evidence" value="ECO:0007669"/>
    <property type="project" value="InterPro"/>
</dbReference>
<dbReference type="GO" id="GO:0034314">
    <property type="term" value="P:Arp2/3 complex-mediated actin nucleation"/>
    <property type="evidence" value="ECO:0007669"/>
    <property type="project" value="InterPro"/>
</dbReference>
<reference evidence="8" key="1">
    <citation type="submission" date="2020-06" db="EMBL/GenBank/DDBJ databases">
        <title>Draft genome of Bugula neritina, a colonial animal packing powerful symbionts and potential medicines.</title>
        <authorList>
            <person name="Rayko M."/>
        </authorList>
    </citation>
    <scope>NUCLEOTIDE SEQUENCE [LARGE SCALE GENOMIC DNA]</scope>
    <source>
        <strain evidence="8">Kwan_BN1</strain>
    </source>
</reference>
<evidence type="ECO:0000256" key="1">
    <source>
        <dbReference type="ARBA" id="ARBA00004245"/>
    </source>
</evidence>
<accession>A0A7J7KE58</accession>
<feature type="compositionally biased region" description="Basic and acidic residues" evidence="7">
    <location>
        <begin position="280"/>
        <end position="291"/>
    </location>
</feature>
<comment type="caution">
    <text evidence="8">The sequence shown here is derived from an EMBL/GenBank/DDBJ whole genome shotgun (WGS) entry which is preliminary data.</text>
</comment>
<keyword evidence="3 6" id="KW-0963">Cytoplasm</keyword>
<evidence type="ECO:0000256" key="5">
    <source>
        <dbReference type="ARBA" id="ARBA00023212"/>
    </source>
</evidence>
<comment type="subunit">
    <text evidence="6">Component of the Arp2/3 complex.</text>
</comment>
<comment type="similarity">
    <text evidence="2 6">Belongs to the ARPC2 family.</text>
</comment>
<evidence type="ECO:0000313" key="9">
    <source>
        <dbReference type="Proteomes" id="UP000593567"/>
    </source>
</evidence>
<evidence type="ECO:0000256" key="2">
    <source>
        <dbReference type="ARBA" id="ARBA00007192"/>
    </source>
</evidence>
<dbReference type="Gene3D" id="3.30.1460.20">
    <property type="match status" value="2"/>
</dbReference>
<evidence type="ECO:0000313" key="8">
    <source>
        <dbReference type="EMBL" id="KAF6035826.1"/>
    </source>
</evidence>
<comment type="function">
    <text evidence="6">Functions as actin-binding component of the Arp2/3 complex which is involved in regulation of actin polymerization and together with an activating nucleation-promoting factor (NPF) mediates the formation of branched actin networks.</text>
</comment>
<feature type="region of interest" description="Disordered" evidence="7">
    <location>
        <begin position="280"/>
        <end position="300"/>
    </location>
</feature>
<comment type="subcellular location">
    <subcellularLocation>
        <location evidence="1 6">Cytoplasm</location>
        <location evidence="1 6">Cytoskeleton</location>
    </subcellularLocation>
</comment>
<keyword evidence="4 6" id="KW-0009">Actin-binding</keyword>
<dbReference type="Pfam" id="PF04045">
    <property type="entry name" value="P34-Arc"/>
    <property type="match status" value="1"/>
</dbReference>
<gene>
    <name evidence="8" type="ORF">EB796_005876</name>
</gene>
<dbReference type="InterPro" id="IPR007188">
    <property type="entry name" value="ARPC2"/>
</dbReference>
<dbReference type="SUPFAM" id="SSF69645">
    <property type="entry name" value="Arp2/3 complex subunits"/>
    <property type="match status" value="2"/>
</dbReference>
<proteinExistence type="inferred from homology"/>
<dbReference type="OrthoDB" id="148331at2759"/>
<dbReference type="AlphaFoldDB" id="A0A7J7KE58"/>
<dbReference type="GO" id="GO:0005200">
    <property type="term" value="F:structural constituent of cytoskeleton"/>
    <property type="evidence" value="ECO:0007669"/>
    <property type="project" value="TreeGrafter"/>
</dbReference>
<dbReference type="GO" id="GO:0005885">
    <property type="term" value="C:Arp2/3 protein complex"/>
    <property type="evidence" value="ECO:0007669"/>
    <property type="project" value="InterPro"/>
</dbReference>
<dbReference type="FunFam" id="3.30.1460.20:FF:000002">
    <property type="entry name" value="Arp2/3 complex 34 kDa subunit"/>
    <property type="match status" value="1"/>
</dbReference>
<evidence type="ECO:0000256" key="3">
    <source>
        <dbReference type="ARBA" id="ARBA00022490"/>
    </source>
</evidence>
<evidence type="ECO:0000256" key="7">
    <source>
        <dbReference type="SAM" id="MobiDB-lite"/>
    </source>
</evidence>
<keyword evidence="9" id="KW-1185">Reference proteome</keyword>
<name>A0A7J7KE58_BUGNE</name>
<dbReference type="GO" id="GO:0051015">
    <property type="term" value="F:actin filament binding"/>
    <property type="evidence" value="ECO:0007669"/>
    <property type="project" value="TreeGrafter"/>
</dbReference>
<dbReference type="PANTHER" id="PTHR12058">
    <property type="entry name" value="ARP2/3 COMPLEX 34 KDA SUBUNIT"/>
    <property type="match status" value="1"/>
</dbReference>
<evidence type="ECO:0000256" key="6">
    <source>
        <dbReference type="RuleBase" id="RU364015"/>
    </source>
</evidence>
<dbReference type="InterPro" id="IPR034666">
    <property type="entry name" value="ARPC2/4"/>
</dbReference>
<dbReference type="PANTHER" id="PTHR12058:SF0">
    <property type="entry name" value="ACTIN-RELATED PROTEIN 2_3 COMPLEX SUBUNIT 2"/>
    <property type="match status" value="1"/>
</dbReference>
<dbReference type="EMBL" id="VXIV02000825">
    <property type="protein sequence ID" value="KAF6035826.1"/>
    <property type="molecule type" value="Genomic_DNA"/>
</dbReference>
<protein>
    <recommendedName>
        <fullName evidence="6">Arp2/3 complex 34 kDa subunit</fullName>
    </recommendedName>
</protein>
<sequence>MILLEIRNLIVEETLLQKFENAAAKNKPDAVNVTVADFDGVLYHISNPDGDKSKLMVSISLKFYKELQDHGADELIQREYAEYLTSPEDGYNISIIFDLEKLPQDYKEAATKAALLKRNCFASVFEKYFQFQRNEESGKAMAVIHYRDDETMYVNAQKDRVTVIFSTIFKDDDDIIIGKVFMQEFKEGRRRFQQAPQVLFSHKEPPAELAGTDAAVGDNVGYITFVMFPRHISEQAQDNTINLIHTLRNYLHYHIKCSKAYIHQCMRAKTTDFLKVLNRARPEQPKTEKKTFSGRSMAKQ</sequence>
<keyword evidence="5 6" id="KW-0206">Cytoskeleton</keyword>
<dbReference type="FunFam" id="3.30.1460.20:FF:000004">
    <property type="entry name" value="Arp2/3 complex 34 kDa subunit"/>
    <property type="match status" value="1"/>
</dbReference>
<dbReference type="Proteomes" id="UP000593567">
    <property type="component" value="Unassembled WGS sequence"/>
</dbReference>
<evidence type="ECO:0000256" key="4">
    <source>
        <dbReference type="ARBA" id="ARBA00023203"/>
    </source>
</evidence>
<organism evidence="8 9">
    <name type="scientific">Bugula neritina</name>
    <name type="common">Brown bryozoan</name>
    <name type="synonym">Sertularia neritina</name>
    <dbReference type="NCBI Taxonomy" id="10212"/>
    <lineage>
        <taxon>Eukaryota</taxon>
        <taxon>Metazoa</taxon>
        <taxon>Spiralia</taxon>
        <taxon>Lophotrochozoa</taxon>
        <taxon>Bryozoa</taxon>
        <taxon>Gymnolaemata</taxon>
        <taxon>Cheilostomatida</taxon>
        <taxon>Flustrina</taxon>
        <taxon>Buguloidea</taxon>
        <taxon>Bugulidae</taxon>
        <taxon>Bugula</taxon>
    </lineage>
</organism>